<dbReference type="GO" id="GO:0070180">
    <property type="term" value="F:large ribosomal subunit rRNA binding"/>
    <property type="evidence" value="ECO:0007669"/>
    <property type="project" value="EnsemblFungi"/>
</dbReference>
<dbReference type="InterPro" id="IPR050755">
    <property type="entry name" value="TRAFAC_YlqF/YawG_RiboMat"/>
</dbReference>
<reference evidence="10 11" key="1">
    <citation type="journal article" date="2017" name="Environ. Microbiol.">
        <title>Decay of the glycolytic pathway and adaptation to intranuclear parasitism within Enterocytozoonidae microsporidia.</title>
        <authorList>
            <person name="Wiredu Boakye D."/>
            <person name="Jaroenlak P."/>
            <person name="Prachumwat A."/>
            <person name="Williams T.A."/>
            <person name="Bateman K.S."/>
            <person name="Itsathitphaisarn O."/>
            <person name="Sritunyalucksana K."/>
            <person name="Paszkiewicz K.H."/>
            <person name="Moore K.A."/>
            <person name="Stentiford G.D."/>
            <person name="Williams B.A."/>
        </authorList>
    </citation>
    <scope>NUCLEOTIDE SEQUENCE [LARGE SCALE GENOMIC DNA]</scope>
    <source>
        <strain evidence="11">canceri</strain>
    </source>
</reference>
<dbReference type="GO" id="GO:0005525">
    <property type="term" value="F:GTP binding"/>
    <property type="evidence" value="ECO:0007669"/>
    <property type="project" value="UniProtKB-KW"/>
</dbReference>
<evidence type="ECO:0000256" key="5">
    <source>
        <dbReference type="ARBA" id="ARBA00023134"/>
    </source>
</evidence>
<evidence type="ECO:0000256" key="3">
    <source>
        <dbReference type="ARBA" id="ARBA00022127"/>
    </source>
</evidence>
<dbReference type="GO" id="GO:0005730">
    <property type="term" value="C:nucleolus"/>
    <property type="evidence" value="ECO:0007669"/>
    <property type="project" value="UniProtKB-SubCell"/>
</dbReference>
<dbReference type="PANTHER" id="PTHR11089:SF9">
    <property type="entry name" value="NUCLEOLAR GTP-BINDING PROTEIN 2"/>
    <property type="match status" value="1"/>
</dbReference>
<gene>
    <name evidence="10" type="primary">NOG2</name>
    <name evidence="10" type="ORF">A0H76_970</name>
</gene>
<evidence type="ECO:0000256" key="6">
    <source>
        <dbReference type="ARBA" id="ARBA00023242"/>
    </source>
</evidence>
<dbReference type="Proteomes" id="UP000192501">
    <property type="component" value="Unassembled WGS sequence"/>
</dbReference>
<keyword evidence="6 7" id="KW-0539">Nucleus</keyword>
<dbReference type="PRINTS" id="PR00326">
    <property type="entry name" value="GTP1OBG"/>
</dbReference>
<sequence>MVKENYYSFGKTKYLNNLNSGKAKKNSRGEIIKEAPFQSTKKSIGRIEPSRHWFNPTKVIDHNELDKYRNSVRINSPYEVLLKSGNIPGSLVNNVVKKKKHDFIFDTDFNSKRVKIAYNSLEDIKKYNSEKIEKIDSVTQNTNFIMTRSSSKATWTELYKVLDSSDVVVHVLDTRNPKICSHIENYLEKHNHKYLIYVLNKVDLVPKEVTTQWINKLNQKHPVVAYHTLSRDNYKSNKLNFGKENLTRILRQLKRLYLTNNKNKHCISVGFVGYPNTGKSSIINSLRGKDVCKVAPIPGETRVWQYITLFKDLYLIDSPGVIPITNSGKFTVDDLLNGGLRIESMNNCEMYVWDVVERVGKEKIIKFYDLKIEFDSLKGLLRSVGKRMGFIRKGGIIDEDLVAKRILTDFVRGKLPYYVKV</sequence>
<evidence type="ECO:0000256" key="2">
    <source>
        <dbReference type="ARBA" id="ARBA00004604"/>
    </source>
</evidence>
<dbReference type="GO" id="GO:2000200">
    <property type="term" value="P:regulation of ribosomal subunit export from nucleus"/>
    <property type="evidence" value="ECO:0007669"/>
    <property type="project" value="EnsemblFungi"/>
</dbReference>
<dbReference type="InterPro" id="IPR006073">
    <property type="entry name" value="GTP-bd"/>
</dbReference>
<dbReference type="Gene3D" id="1.10.1580.10">
    <property type="match status" value="1"/>
</dbReference>
<accession>A0A1X0QKV1</accession>
<dbReference type="InterPro" id="IPR027417">
    <property type="entry name" value="P-loop_NTPase"/>
</dbReference>
<dbReference type="Pfam" id="PF01926">
    <property type="entry name" value="MMR_HSR1"/>
    <property type="match status" value="1"/>
</dbReference>
<feature type="domain" description="G" evidence="8">
    <location>
        <begin position="269"/>
        <end position="326"/>
    </location>
</feature>
<dbReference type="AlphaFoldDB" id="A0A1X0QKV1"/>
<dbReference type="SUPFAM" id="SSF52540">
    <property type="entry name" value="P-loop containing nucleoside triphosphate hydrolases"/>
    <property type="match status" value="1"/>
</dbReference>
<comment type="caution">
    <text evidence="10">The sequence shown here is derived from an EMBL/GenBank/DDBJ whole genome shotgun (WGS) entry which is preliminary data.</text>
</comment>
<evidence type="ECO:0000259" key="8">
    <source>
        <dbReference type="Pfam" id="PF01926"/>
    </source>
</evidence>
<dbReference type="EMBL" id="LTAI01000022">
    <property type="protein sequence ID" value="ORE00421.1"/>
    <property type="molecule type" value="Genomic_DNA"/>
</dbReference>
<keyword evidence="5 7" id="KW-0342">GTP-binding</keyword>
<evidence type="ECO:0000256" key="1">
    <source>
        <dbReference type="ARBA" id="ARBA00003892"/>
    </source>
</evidence>
<evidence type="ECO:0000313" key="11">
    <source>
        <dbReference type="Proteomes" id="UP000192501"/>
    </source>
</evidence>
<comment type="similarity">
    <text evidence="7">Belongs to the TRAFAC class YlqF/YawG GTPase family. NOG2 subfamily.</text>
</comment>
<evidence type="ECO:0000259" key="9">
    <source>
        <dbReference type="Pfam" id="PF08153"/>
    </source>
</evidence>
<keyword evidence="4 7" id="KW-0547">Nucleotide-binding</keyword>
<name>A0A1X0QKV1_9MICR</name>
<comment type="function">
    <text evidence="1 7">GTPase that associates with pre-60S ribosomal subunits in the nucleolus and is required for their nuclear export and maturation.</text>
</comment>
<dbReference type="InterPro" id="IPR023179">
    <property type="entry name" value="GTP-bd_ortho_bundle_sf"/>
</dbReference>
<dbReference type="Pfam" id="PF08153">
    <property type="entry name" value="NGP1NT"/>
    <property type="match status" value="1"/>
</dbReference>
<proteinExistence type="inferred from homology"/>
<dbReference type="GO" id="GO:0000055">
    <property type="term" value="P:ribosomal large subunit export from nucleus"/>
    <property type="evidence" value="ECO:0007669"/>
    <property type="project" value="EnsemblFungi"/>
</dbReference>
<evidence type="ECO:0000256" key="4">
    <source>
        <dbReference type="ARBA" id="ARBA00022741"/>
    </source>
</evidence>
<evidence type="ECO:0000256" key="7">
    <source>
        <dbReference type="RuleBase" id="RU364023"/>
    </source>
</evidence>
<feature type="domain" description="Nucleolar GTP-binding protein 2 N-terminal" evidence="9">
    <location>
        <begin position="19"/>
        <end position="131"/>
    </location>
</feature>
<dbReference type="VEuPathDB" id="MicrosporidiaDB:HERIO_1035"/>
<dbReference type="InterPro" id="IPR012971">
    <property type="entry name" value="NOG2_N_dom"/>
</dbReference>
<evidence type="ECO:0000313" key="10">
    <source>
        <dbReference type="EMBL" id="ORE00421.1"/>
    </source>
</evidence>
<dbReference type="PANTHER" id="PTHR11089">
    <property type="entry name" value="GTP-BINDING PROTEIN-RELATED"/>
    <property type="match status" value="1"/>
</dbReference>
<dbReference type="GO" id="GO:0030687">
    <property type="term" value="C:preribosome, large subunit precursor"/>
    <property type="evidence" value="ECO:0007669"/>
    <property type="project" value="EnsemblFungi"/>
</dbReference>
<dbReference type="VEuPathDB" id="MicrosporidiaDB:A0H76_970"/>
<organism evidence="10 11">
    <name type="scientific">Hepatospora eriocheir</name>
    <dbReference type="NCBI Taxonomy" id="1081669"/>
    <lineage>
        <taxon>Eukaryota</taxon>
        <taxon>Fungi</taxon>
        <taxon>Fungi incertae sedis</taxon>
        <taxon>Microsporidia</taxon>
        <taxon>Hepatosporidae</taxon>
        <taxon>Hepatospora</taxon>
    </lineage>
</organism>
<comment type="subcellular location">
    <subcellularLocation>
        <location evidence="2 7">Nucleus</location>
        <location evidence="2 7">Nucleolus</location>
    </subcellularLocation>
</comment>
<dbReference type="GO" id="GO:0005654">
    <property type="term" value="C:nucleoplasm"/>
    <property type="evidence" value="ECO:0007669"/>
    <property type="project" value="EnsemblFungi"/>
</dbReference>
<dbReference type="Gene3D" id="3.40.50.300">
    <property type="entry name" value="P-loop containing nucleotide triphosphate hydrolases"/>
    <property type="match status" value="1"/>
</dbReference>
<protein>
    <recommendedName>
        <fullName evidence="3 7">Nucleolar GTP-binding protein 2</fullName>
    </recommendedName>
</protein>